<dbReference type="GO" id="GO:0032259">
    <property type="term" value="P:methylation"/>
    <property type="evidence" value="ECO:0007669"/>
    <property type="project" value="UniProtKB-KW"/>
</dbReference>
<comment type="caution">
    <text evidence="6">The sequence shown here is derived from an EMBL/GenBank/DDBJ whole genome shotgun (WGS) entry which is preliminary data.</text>
</comment>
<dbReference type="GO" id="GO:0008168">
    <property type="term" value="F:methyltransferase activity"/>
    <property type="evidence" value="ECO:0007669"/>
    <property type="project" value="UniProtKB-KW"/>
</dbReference>
<evidence type="ECO:0000256" key="1">
    <source>
        <dbReference type="ARBA" id="ARBA00011900"/>
    </source>
</evidence>
<evidence type="ECO:0000256" key="4">
    <source>
        <dbReference type="ARBA" id="ARBA00022691"/>
    </source>
</evidence>
<accession>A0ABR7WIQ4</accession>
<keyword evidence="4" id="KW-0949">S-adenosyl-L-methionine</keyword>
<comment type="catalytic activity">
    <reaction evidence="5">
        <text>a 2'-deoxyadenosine in DNA + S-adenosyl-L-methionine = an N(6)-methyl-2'-deoxyadenosine in DNA + S-adenosyl-L-homocysteine + H(+)</text>
        <dbReference type="Rhea" id="RHEA:15197"/>
        <dbReference type="Rhea" id="RHEA-COMP:12418"/>
        <dbReference type="Rhea" id="RHEA-COMP:12419"/>
        <dbReference type="ChEBI" id="CHEBI:15378"/>
        <dbReference type="ChEBI" id="CHEBI:57856"/>
        <dbReference type="ChEBI" id="CHEBI:59789"/>
        <dbReference type="ChEBI" id="CHEBI:90615"/>
        <dbReference type="ChEBI" id="CHEBI:90616"/>
        <dbReference type="EC" id="2.1.1.72"/>
    </reaction>
</comment>
<reference evidence="6 7" key="1">
    <citation type="submission" date="2020-09" db="EMBL/GenBank/DDBJ databases">
        <title>Novel species in genus Gordonia.</title>
        <authorList>
            <person name="Zhang G."/>
        </authorList>
    </citation>
    <scope>NUCLEOTIDE SEQUENCE [LARGE SCALE GENOMIC DNA]</scope>
    <source>
        <strain evidence="6 7">ON-33</strain>
    </source>
</reference>
<gene>
    <name evidence="6" type="ORF">IDF66_22990</name>
</gene>
<evidence type="ECO:0000256" key="2">
    <source>
        <dbReference type="ARBA" id="ARBA00022603"/>
    </source>
</evidence>
<keyword evidence="3" id="KW-0808">Transferase</keyword>
<dbReference type="SUPFAM" id="SSF53335">
    <property type="entry name" value="S-adenosyl-L-methionine-dependent methyltransferases"/>
    <property type="match status" value="1"/>
</dbReference>
<proteinExistence type="predicted"/>
<organism evidence="6 7">
    <name type="scientific">Gordonia hankookensis</name>
    <dbReference type="NCBI Taxonomy" id="589403"/>
    <lineage>
        <taxon>Bacteria</taxon>
        <taxon>Bacillati</taxon>
        <taxon>Actinomycetota</taxon>
        <taxon>Actinomycetes</taxon>
        <taxon>Mycobacteriales</taxon>
        <taxon>Gordoniaceae</taxon>
        <taxon>Gordonia</taxon>
    </lineage>
</organism>
<dbReference type="Proteomes" id="UP000602395">
    <property type="component" value="Unassembled WGS sequence"/>
</dbReference>
<evidence type="ECO:0000256" key="5">
    <source>
        <dbReference type="ARBA" id="ARBA00047942"/>
    </source>
</evidence>
<dbReference type="InterPro" id="IPR002052">
    <property type="entry name" value="DNA_methylase_N6_adenine_CS"/>
</dbReference>
<dbReference type="InterPro" id="IPR029063">
    <property type="entry name" value="SAM-dependent_MTases_sf"/>
</dbReference>
<protein>
    <recommendedName>
        <fullName evidence="1">site-specific DNA-methyltransferase (adenine-specific)</fullName>
        <ecNumber evidence="1">2.1.1.72</ecNumber>
    </recommendedName>
</protein>
<dbReference type="Pfam" id="PF02086">
    <property type="entry name" value="MethyltransfD12"/>
    <property type="match status" value="1"/>
</dbReference>
<evidence type="ECO:0000313" key="6">
    <source>
        <dbReference type="EMBL" id="MBD1322456.1"/>
    </source>
</evidence>
<keyword evidence="7" id="KW-1185">Reference proteome</keyword>
<name>A0ABR7WIQ4_9ACTN</name>
<dbReference type="EMBL" id="JACWMS010000006">
    <property type="protein sequence ID" value="MBD1322456.1"/>
    <property type="molecule type" value="Genomic_DNA"/>
</dbReference>
<dbReference type="PROSITE" id="PS00092">
    <property type="entry name" value="N6_MTASE"/>
    <property type="match status" value="1"/>
</dbReference>
<dbReference type="RefSeq" id="WP_190268776.1">
    <property type="nucleotide sequence ID" value="NZ_BAABAD010000005.1"/>
</dbReference>
<keyword evidence="2 6" id="KW-0489">Methyltransferase</keyword>
<evidence type="ECO:0000313" key="7">
    <source>
        <dbReference type="Proteomes" id="UP000602395"/>
    </source>
</evidence>
<dbReference type="PRINTS" id="PR00505">
    <property type="entry name" value="D12N6MTFRASE"/>
</dbReference>
<dbReference type="InterPro" id="IPR012327">
    <property type="entry name" value="MeTrfase_D12"/>
</dbReference>
<evidence type="ECO:0000256" key="3">
    <source>
        <dbReference type="ARBA" id="ARBA00022679"/>
    </source>
</evidence>
<sequence length="401" mass="44581">MSGPARLDPPDVDPQISIRGGNAVSLDHASFAPSAAIVEDPRYLSEQLLTYIGNKRSLLPVIDAAAEQVQTRLGHRLVVLDAFSGSGAVSRLFKARAGRVIANDLESYARVMSECYLSNRADVDPDEIGSLVEIINTQVDQGLSVDGFIEELYAPDDDEHIRPGERVFYTRDNARRLDAYATLIHQLDERVQPYLLAPLLSLASVHANTSGVFKGFHKDRRTGIGRFGGSGRDALVRILRTIRLSPPVLSRYSAQRQVLQMDANALPGNVGPVDLAYLDPPYNQHPYGSNYFMLNLLVDYTRPTEISPISGIPVDWNRSRYNVRRDSATLLHDLVASLDARFLIVSFNDEGYITPAEMVEMLASVGAVTEFRSRYNTFRGSRNLRARRTHVTEHLFVVEKG</sequence>
<dbReference type="EC" id="2.1.1.72" evidence="1"/>